<sequence length="46" mass="5043">MRRLLPETKGRSPEEIEQGLLRGGPARPEAEETVPVSSGSVRLRTV</sequence>
<evidence type="ECO:0000313" key="2">
    <source>
        <dbReference type="EMBL" id="BDM68065.1"/>
    </source>
</evidence>
<name>A0ABM7ZNU3_STRNI</name>
<reference evidence="2" key="1">
    <citation type="submission" date="2022-06" db="EMBL/GenBank/DDBJ databases">
        <title>Complete genome sequence of Streptomyces nigrescens HEK616.</title>
        <authorList>
            <person name="Asamizu S."/>
            <person name="Onaka H."/>
        </authorList>
    </citation>
    <scope>NUCLEOTIDE SEQUENCE</scope>
    <source>
        <strain evidence="2">HEK616</strain>
    </source>
</reference>
<keyword evidence="3" id="KW-1185">Reference proteome</keyword>
<proteinExistence type="predicted"/>
<dbReference type="EMBL" id="AP026073">
    <property type="protein sequence ID" value="BDM68065.1"/>
    <property type="molecule type" value="Genomic_DNA"/>
</dbReference>
<dbReference type="RefSeq" id="WP_261952129.1">
    <property type="nucleotide sequence ID" value="NZ_AP026073.1"/>
</dbReference>
<evidence type="ECO:0000256" key="1">
    <source>
        <dbReference type="SAM" id="MobiDB-lite"/>
    </source>
</evidence>
<evidence type="ECO:0000313" key="3">
    <source>
        <dbReference type="Proteomes" id="UP001059597"/>
    </source>
</evidence>
<protein>
    <submittedName>
        <fullName evidence="2">Uncharacterized protein</fullName>
    </submittedName>
</protein>
<feature type="compositionally biased region" description="Basic and acidic residues" evidence="1">
    <location>
        <begin position="1"/>
        <end position="14"/>
    </location>
</feature>
<organism evidence="2 3">
    <name type="scientific">Streptomyces nigrescens</name>
    <dbReference type="NCBI Taxonomy" id="1920"/>
    <lineage>
        <taxon>Bacteria</taxon>
        <taxon>Bacillati</taxon>
        <taxon>Actinomycetota</taxon>
        <taxon>Actinomycetes</taxon>
        <taxon>Kitasatosporales</taxon>
        <taxon>Streptomycetaceae</taxon>
        <taxon>Streptomyces</taxon>
    </lineage>
</organism>
<feature type="region of interest" description="Disordered" evidence="1">
    <location>
        <begin position="1"/>
        <end position="46"/>
    </location>
</feature>
<accession>A0ABM7ZNU3</accession>
<dbReference type="Proteomes" id="UP001059597">
    <property type="component" value="Chromosome"/>
</dbReference>
<gene>
    <name evidence="2" type="ORF">HEK616_15520</name>
</gene>